<dbReference type="InterPro" id="IPR015422">
    <property type="entry name" value="PyrdxlP-dep_Trfase_small"/>
</dbReference>
<dbReference type="EMBL" id="UINC01005097">
    <property type="protein sequence ID" value="SVA19046.1"/>
    <property type="molecule type" value="Genomic_DNA"/>
</dbReference>
<name>A0A381TSN6_9ZZZZ</name>
<accession>A0A381TSN6</accession>
<proteinExistence type="predicted"/>
<organism evidence="3">
    <name type="scientific">marine metagenome</name>
    <dbReference type="NCBI Taxonomy" id="408172"/>
    <lineage>
        <taxon>unclassified sequences</taxon>
        <taxon>metagenomes</taxon>
        <taxon>ecological metagenomes</taxon>
    </lineage>
</organism>
<evidence type="ECO:0000256" key="1">
    <source>
        <dbReference type="ARBA" id="ARBA00022898"/>
    </source>
</evidence>
<dbReference type="AlphaFoldDB" id="A0A381TSN6"/>
<dbReference type="PANTHER" id="PTHR43092:SF6">
    <property type="entry name" value="BLR1280 PROTEIN"/>
    <property type="match status" value="1"/>
</dbReference>
<evidence type="ECO:0000259" key="2">
    <source>
        <dbReference type="Pfam" id="PF00266"/>
    </source>
</evidence>
<dbReference type="Gene3D" id="3.90.1150.10">
    <property type="entry name" value="Aspartate Aminotransferase, domain 1"/>
    <property type="match status" value="1"/>
</dbReference>
<dbReference type="InterPro" id="IPR015421">
    <property type="entry name" value="PyrdxlP-dep_Trfase_major"/>
</dbReference>
<keyword evidence="1" id="KW-0663">Pyridoxal phosphate</keyword>
<protein>
    <recommendedName>
        <fullName evidence="2">Aminotransferase class V domain-containing protein</fullName>
    </recommendedName>
</protein>
<dbReference type="InterPro" id="IPR000192">
    <property type="entry name" value="Aminotrans_V_dom"/>
</dbReference>
<gene>
    <name evidence="3" type="ORF">METZ01_LOCUS71900</name>
</gene>
<feature type="domain" description="Aminotransferase class V" evidence="2">
    <location>
        <begin position="68"/>
        <end position="416"/>
    </location>
</feature>
<dbReference type="SUPFAM" id="SSF53383">
    <property type="entry name" value="PLP-dependent transferases"/>
    <property type="match status" value="1"/>
</dbReference>
<sequence>MSKRPLSKFSRRSFMKSGLVGTISTILPGDYIKGNTEELYPLITPVGTDDTDWQKVRSQFILERGVTYMNNASLGMPPAIVINAVKNGYEAISSEPLHGKHDLQEQITKEVIPGLANMFGTQTDEIVLTRNASEALHMQATGLKLKPGDEVIITTQEHPAGLGPWMYRQERDGIKVKQVFIPSPLTSESDVVERFSEAITPKTKALSFCHVTRGGHLYPVKKLAAMARKRGLLTLVDGAQAVGQFPIDIHALGCDAYAVSLHKWILAPAGTGFLYIRRDARDRIKSVFAADTTLESPGIDPPGTKDFPVRAAILAALNFVNKLGQENIEKRCRFLSDYLKNGLEEIQGVTLLSGASPSLSAPGSTIFEKDGLDAMEAVPLIENKIQTHIDEHQRDGHNAIRVSTHFYNNTGEIDSLLSALS</sequence>
<dbReference type="PANTHER" id="PTHR43092">
    <property type="entry name" value="L-CYSTEINE DESULFHYDRASE"/>
    <property type="match status" value="1"/>
</dbReference>
<reference evidence="3" key="1">
    <citation type="submission" date="2018-05" db="EMBL/GenBank/DDBJ databases">
        <authorList>
            <person name="Lanie J.A."/>
            <person name="Ng W.-L."/>
            <person name="Kazmierczak K.M."/>
            <person name="Andrzejewski T.M."/>
            <person name="Davidsen T.M."/>
            <person name="Wayne K.J."/>
            <person name="Tettelin H."/>
            <person name="Glass J.I."/>
            <person name="Rusch D."/>
            <person name="Podicherti R."/>
            <person name="Tsui H.-C.T."/>
            <person name="Winkler M.E."/>
        </authorList>
    </citation>
    <scope>NUCLEOTIDE SEQUENCE</scope>
</reference>
<evidence type="ECO:0000313" key="3">
    <source>
        <dbReference type="EMBL" id="SVA19046.1"/>
    </source>
</evidence>
<dbReference type="Pfam" id="PF00266">
    <property type="entry name" value="Aminotran_5"/>
    <property type="match status" value="1"/>
</dbReference>
<dbReference type="Gene3D" id="3.40.640.10">
    <property type="entry name" value="Type I PLP-dependent aspartate aminotransferase-like (Major domain)"/>
    <property type="match status" value="1"/>
</dbReference>
<dbReference type="InterPro" id="IPR015424">
    <property type="entry name" value="PyrdxlP-dep_Trfase"/>
</dbReference>